<protein>
    <submittedName>
        <fullName evidence="1">Uncharacterized protein</fullName>
    </submittedName>
</protein>
<sequence>MAQNDYVLLYDIFEKLERRCPNMDGELTDYTMEDFIGDKKWSDTPHVDEIVEDQLAVVQANRPLMQKDTRDDFLVMEWILSHQGTTDGFYFSIGEFALNGSYDAFF</sequence>
<accession>A0A2B7YQU7</accession>
<evidence type="ECO:0000313" key="2">
    <source>
        <dbReference type="Proteomes" id="UP000224634"/>
    </source>
</evidence>
<proteinExistence type="predicted"/>
<reference evidence="1 2" key="1">
    <citation type="submission" date="2017-10" db="EMBL/GenBank/DDBJ databases">
        <title>Comparative genomics in systemic dimorphic fungi from Ajellomycetaceae.</title>
        <authorList>
            <person name="Munoz J.F."/>
            <person name="Mcewen J.G."/>
            <person name="Clay O.K."/>
            <person name="Cuomo C.A."/>
        </authorList>
    </citation>
    <scope>NUCLEOTIDE SEQUENCE [LARGE SCALE GENOMIC DNA]</scope>
    <source>
        <strain evidence="1 2">UAMH7299</strain>
    </source>
</reference>
<dbReference type="EMBL" id="PDNA01000024">
    <property type="protein sequence ID" value="PGH23421.1"/>
    <property type="molecule type" value="Genomic_DNA"/>
</dbReference>
<evidence type="ECO:0000313" key="1">
    <source>
        <dbReference type="EMBL" id="PGH23421.1"/>
    </source>
</evidence>
<dbReference type="Proteomes" id="UP000224634">
    <property type="component" value="Unassembled WGS sequence"/>
</dbReference>
<keyword evidence="2" id="KW-1185">Reference proteome</keyword>
<dbReference type="OrthoDB" id="1046782at2759"/>
<dbReference type="AlphaFoldDB" id="A0A2B7YQU7"/>
<gene>
    <name evidence="1" type="ORF">AJ80_02531</name>
</gene>
<name>A0A2B7YQU7_POLH7</name>
<comment type="caution">
    <text evidence="1">The sequence shown here is derived from an EMBL/GenBank/DDBJ whole genome shotgun (WGS) entry which is preliminary data.</text>
</comment>
<organism evidence="1 2">
    <name type="scientific">Polytolypa hystricis (strain UAMH7299)</name>
    <dbReference type="NCBI Taxonomy" id="1447883"/>
    <lineage>
        <taxon>Eukaryota</taxon>
        <taxon>Fungi</taxon>
        <taxon>Dikarya</taxon>
        <taxon>Ascomycota</taxon>
        <taxon>Pezizomycotina</taxon>
        <taxon>Eurotiomycetes</taxon>
        <taxon>Eurotiomycetidae</taxon>
        <taxon>Onygenales</taxon>
        <taxon>Onygenales incertae sedis</taxon>
        <taxon>Polytolypa</taxon>
    </lineage>
</organism>